<comment type="caution">
    <text evidence="1">The sequence shown here is derived from an EMBL/GenBank/DDBJ whole genome shotgun (WGS) entry which is preliminary data.</text>
</comment>
<reference evidence="1 2" key="1">
    <citation type="submission" date="2024-10" db="EMBL/GenBank/DDBJ databases">
        <title>The Natural Products Discovery Center: Release of the First 8490 Sequenced Strains for Exploring Actinobacteria Biosynthetic Diversity.</title>
        <authorList>
            <person name="Kalkreuter E."/>
            <person name="Kautsar S.A."/>
            <person name="Yang D."/>
            <person name="Bader C.D."/>
            <person name="Teijaro C.N."/>
            <person name="Fluegel L."/>
            <person name="Davis C.M."/>
            <person name="Simpson J.R."/>
            <person name="Lauterbach L."/>
            <person name="Steele A.D."/>
            <person name="Gui C."/>
            <person name="Meng S."/>
            <person name="Li G."/>
            <person name="Viehrig K."/>
            <person name="Ye F."/>
            <person name="Su P."/>
            <person name="Kiefer A.F."/>
            <person name="Nichols A."/>
            <person name="Cepeda A.J."/>
            <person name="Yan W."/>
            <person name="Fan B."/>
            <person name="Jiang Y."/>
            <person name="Adhikari A."/>
            <person name="Zheng C.-J."/>
            <person name="Schuster L."/>
            <person name="Cowan T.M."/>
            <person name="Smanski M.J."/>
            <person name="Chevrette M.G."/>
            <person name="De Carvalho L.P.S."/>
            <person name="Shen B."/>
        </authorList>
    </citation>
    <scope>NUCLEOTIDE SEQUENCE [LARGE SCALE GENOMIC DNA]</scope>
    <source>
        <strain evidence="1 2">NPDC001867</strain>
    </source>
</reference>
<organism evidence="1 2">
    <name type="scientific">Nocardia elegans</name>
    <dbReference type="NCBI Taxonomy" id="300029"/>
    <lineage>
        <taxon>Bacteria</taxon>
        <taxon>Bacillati</taxon>
        <taxon>Actinomycetota</taxon>
        <taxon>Actinomycetes</taxon>
        <taxon>Mycobacteriales</taxon>
        <taxon>Nocardiaceae</taxon>
        <taxon>Nocardia</taxon>
    </lineage>
</organism>
<dbReference type="Proteomes" id="UP001602089">
    <property type="component" value="Unassembled WGS sequence"/>
</dbReference>
<evidence type="ECO:0000313" key="2">
    <source>
        <dbReference type="Proteomes" id="UP001602089"/>
    </source>
</evidence>
<sequence length="88" mass="9980">MKISGEKRQIRHGIFRLPDNPFHFSRRSADGEESSPNIPRDVLREAAFYFMLAAFADLFAGNSRGYSRTQNAPIVSADRFRVVMTCAL</sequence>
<keyword evidence="2" id="KW-1185">Reference proteome</keyword>
<evidence type="ECO:0000313" key="1">
    <source>
        <dbReference type="EMBL" id="MFF4022766.1"/>
    </source>
</evidence>
<name>A0ABW6T9D1_9NOCA</name>
<protein>
    <submittedName>
        <fullName evidence="1">Uncharacterized protein</fullName>
    </submittedName>
</protein>
<proteinExistence type="predicted"/>
<accession>A0ABW6T9D1</accession>
<dbReference type="RefSeq" id="WP_228831346.1">
    <property type="nucleotide sequence ID" value="NZ_JADLRF010000005.1"/>
</dbReference>
<gene>
    <name evidence="1" type="ORF">ACFYY5_07970</name>
</gene>
<dbReference type="EMBL" id="JBIATK010000002">
    <property type="protein sequence ID" value="MFF4022766.1"/>
    <property type="molecule type" value="Genomic_DNA"/>
</dbReference>